<dbReference type="AlphaFoldDB" id="A0A438MW43"/>
<dbReference type="SUPFAM" id="SSF102462">
    <property type="entry name" value="Peptidyl-tRNA hydrolase II"/>
    <property type="match status" value="1"/>
</dbReference>
<dbReference type="Proteomes" id="UP000288859">
    <property type="component" value="Unassembled WGS sequence"/>
</dbReference>
<evidence type="ECO:0000313" key="7">
    <source>
        <dbReference type="EMBL" id="RVX67977.1"/>
    </source>
</evidence>
<evidence type="ECO:0000256" key="4">
    <source>
        <dbReference type="ARBA" id="ARBA00048707"/>
    </source>
</evidence>
<evidence type="ECO:0000256" key="5">
    <source>
        <dbReference type="SAM" id="MobiDB-lite"/>
    </source>
</evidence>
<gene>
    <name evidence="7" type="ORF">B0A52_08387</name>
</gene>
<evidence type="ECO:0000256" key="1">
    <source>
        <dbReference type="ARBA" id="ARBA00013260"/>
    </source>
</evidence>
<dbReference type="VEuPathDB" id="FungiDB:PV10_00958"/>
<dbReference type="InterPro" id="IPR011051">
    <property type="entry name" value="RmlC_Cupin_sf"/>
</dbReference>
<dbReference type="FunFam" id="3.40.1490.10:FF:000001">
    <property type="entry name" value="Peptidyl-tRNA hydrolase 2"/>
    <property type="match status" value="1"/>
</dbReference>
<dbReference type="Gene3D" id="3.40.1490.10">
    <property type="entry name" value="Bit1"/>
    <property type="match status" value="1"/>
</dbReference>
<dbReference type="Pfam" id="PF01981">
    <property type="entry name" value="PTH2"/>
    <property type="match status" value="1"/>
</dbReference>
<feature type="compositionally biased region" description="Acidic residues" evidence="5">
    <location>
        <begin position="275"/>
        <end position="294"/>
    </location>
</feature>
<dbReference type="PANTHER" id="PTHR12649:SF11">
    <property type="entry name" value="PEPTIDYL-TRNA HYDROLASE 2, MITOCHONDRIAL"/>
    <property type="match status" value="1"/>
</dbReference>
<sequence length="422" mass="45016">MAPAPKDRSIPPGVKDPARRTITNKLSGEIITFHKYGYETGGKSSEASLICKPGGGPPLHYHTTYAEKFIAVKQPVQVNLDGKNIVIQPGEAADVPIGTPHRFYNDTEVDVEFEGHVLPSHEGFEKSLVILFGLCNDDMADPETRLPKSILQTAIIADMSDMRFPGFGGAIANYLMIGLAKFARWRGIEEELLKKVLRRQVRTLAFPDGLAGAMSEKAPPSLAAVAVSSILLGLLAGYFIGQGSSIGVFGGAGSAGGVKKSWPNSYDVKVHADSSDEADDEGEGDEETGEDGDGTELNSFQDSNEEVKLVLVVRTDLGMGKGKIAAQCSHATLACYKYLINHVPSAPLLKRWEWGGQAKIALQAKSEEELQTLQAQAMSLGLCARIIHDAGRTQIAAGSATVLGVLGPKSVVDQVTGHLKLL</sequence>
<dbReference type="CDD" id="cd02430">
    <property type="entry name" value="PTH2"/>
    <property type="match status" value="1"/>
</dbReference>
<comment type="caution">
    <text evidence="7">The sequence shown here is derived from an EMBL/GenBank/DDBJ whole genome shotgun (WGS) entry which is preliminary data.</text>
</comment>
<dbReference type="EC" id="3.1.1.29" evidence="1"/>
<dbReference type="InterPro" id="IPR013096">
    <property type="entry name" value="Cupin_2"/>
</dbReference>
<organism evidence="7 8">
    <name type="scientific">Exophiala mesophila</name>
    <name type="common">Black yeast-like fungus</name>
    <dbReference type="NCBI Taxonomy" id="212818"/>
    <lineage>
        <taxon>Eukaryota</taxon>
        <taxon>Fungi</taxon>
        <taxon>Dikarya</taxon>
        <taxon>Ascomycota</taxon>
        <taxon>Pezizomycotina</taxon>
        <taxon>Eurotiomycetes</taxon>
        <taxon>Chaetothyriomycetidae</taxon>
        <taxon>Chaetothyriales</taxon>
        <taxon>Herpotrichiellaceae</taxon>
        <taxon>Exophiala</taxon>
    </lineage>
</organism>
<comment type="similarity">
    <text evidence="3">Belongs to the PTH2 family.</text>
</comment>
<dbReference type="Pfam" id="PF07883">
    <property type="entry name" value="Cupin_2"/>
    <property type="match status" value="1"/>
</dbReference>
<feature type="region of interest" description="Disordered" evidence="5">
    <location>
        <begin position="270"/>
        <end position="299"/>
    </location>
</feature>
<keyword evidence="2" id="KW-0378">Hydrolase</keyword>
<dbReference type="CDD" id="cd02208">
    <property type="entry name" value="cupin_RmlC-like"/>
    <property type="match status" value="1"/>
</dbReference>
<dbReference type="InterPro" id="IPR014710">
    <property type="entry name" value="RmlC-like_jellyroll"/>
</dbReference>
<dbReference type="NCBIfam" id="TIGR00283">
    <property type="entry name" value="arch_pth2"/>
    <property type="match status" value="1"/>
</dbReference>
<evidence type="ECO:0000256" key="3">
    <source>
        <dbReference type="ARBA" id="ARBA00038050"/>
    </source>
</evidence>
<dbReference type="SUPFAM" id="SSF51182">
    <property type="entry name" value="RmlC-like cupins"/>
    <property type="match status" value="1"/>
</dbReference>
<comment type="catalytic activity">
    <reaction evidence="4">
        <text>an N-acyl-L-alpha-aminoacyl-tRNA + H2O = an N-acyl-L-amino acid + a tRNA + H(+)</text>
        <dbReference type="Rhea" id="RHEA:54448"/>
        <dbReference type="Rhea" id="RHEA-COMP:10123"/>
        <dbReference type="Rhea" id="RHEA-COMP:13883"/>
        <dbReference type="ChEBI" id="CHEBI:15377"/>
        <dbReference type="ChEBI" id="CHEBI:15378"/>
        <dbReference type="ChEBI" id="CHEBI:59874"/>
        <dbReference type="ChEBI" id="CHEBI:78442"/>
        <dbReference type="ChEBI" id="CHEBI:138191"/>
        <dbReference type="EC" id="3.1.1.29"/>
    </reaction>
</comment>
<dbReference type="Gene3D" id="2.60.120.10">
    <property type="entry name" value="Jelly Rolls"/>
    <property type="match status" value="1"/>
</dbReference>
<proteinExistence type="inferred from homology"/>
<dbReference type="InterPro" id="IPR023476">
    <property type="entry name" value="Pep_tRNA_hydro_II_dom_sf"/>
</dbReference>
<evidence type="ECO:0000259" key="6">
    <source>
        <dbReference type="Pfam" id="PF07883"/>
    </source>
</evidence>
<reference evidence="7 8" key="1">
    <citation type="submission" date="2017-03" db="EMBL/GenBank/DDBJ databases">
        <title>Genomes of endolithic fungi from Antarctica.</title>
        <authorList>
            <person name="Coleine C."/>
            <person name="Masonjones S."/>
            <person name="Stajich J.E."/>
        </authorList>
    </citation>
    <scope>NUCLEOTIDE SEQUENCE [LARGE SCALE GENOMIC DNA]</scope>
    <source>
        <strain evidence="7 8">CCFEE 6314</strain>
    </source>
</reference>
<dbReference type="OrthoDB" id="1733656at2759"/>
<dbReference type="EMBL" id="NAJM01000042">
    <property type="protein sequence ID" value="RVX67977.1"/>
    <property type="molecule type" value="Genomic_DNA"/>
</dbReference>
<dbReference type="GO" id="GO:0005829">
    <property type="term" value="C:cytosol"/>
    <property type="evidence" value="ECO:0007669"/>
    <property type="project" value="TreeGrafter"/>
</dbReference>
<accession>A0A438MW43</accession>
<protein>
    <recommendedName>
        <fullName evidence="1">peptidyl-tRNA hydrolase</fullName>
        <ecNumber evidence="1">3.1.1.29</ecNumber>
    </recommendedName>
</protein>
<dbReference type="InterPro" id="IPR002833">
    <property type="entry name" value="PTH2"/>
</dbReference>
<evidence type="ECO:0000313" key="8">
    <source>
        <dbReference type="Proteomes" id="UP000288859"/>
    </source>
</evidence>
<dbReference type="GO" id="GO:0004045">
    <property type="term" value="F:peptidyl-tRNA hydrolase activity"/>
    <property type="evidence" value="ECO:0007669"/>
    <property type="project" value="UniProtKB-EC"/>
</dbReference>
<name>A0A438MW43_EXOME</name>
<feature type="domain" description="Cupin type-2" evidence="6">
    <location>
        <begin position="52"/>
        <end position="113"/>
    </location>
</feature>
<evidence type="ECO:0000256" key="2">
    <source>
        <dbReference type="ARBA" id="ARBA00022801"/>
    </source>
</evidence>
<dbReference type="PANTHER" id="PTHR12649">
    <property type="entry name" value="PEPTIDYL-TRNA HYDROLASE 2"/>
    <property type="match status" value="1"/>
</dbReference>